<sequence>MINDVECRFCINKDQVHGSPLSLHSLVTSSTIKAACSGEVGGVKPRWYVLCFLLRVGEILFLITYSSIFSTTGRNVIPRKLHTSERSPLLLKTGVNDPILRLVGLSRVL</sequence>
<accession>A0A9D4R3Y5</accession>
<protein>
    <submittedName>
        <fullName evidence="1">Uncharacterized protein</fullName>
    </submittedName>
</protein>
<comment type="caution">
    <text evidence="1">The sequence shown here is derived from an EMBL/GenBank/DDBJ whole genome shotgun (WGS) entry which is preliminary data.</text>
</comment>
<dbReference type="EMBL" id="JAIWYP010000003">
    <property type="protein sequence ID" value="KAH3852390.1"/>
    <property type="molecule type" value="Genomic_DNA"/>
</dbReference>
<dbReference type="AlphaFoldDB" id="A0A9D4R3Y5"/>
<name>A0A9D4R3Y5_DREPO</name>
<proteinExistence type="predicted"/>
<dbReference type="Proteomes" id="UP000828390">
    <property type="component" value="Unassembled WGS sequence"/>
</dbReference>
<gene>
    <name evidence="1" type="ORF">DPMN_094897</name>
</gene>
<reference evidence="1" key="1">
    <citation type="journal article" date="2019" name="bioRxiv">
        <title>The Genome of the Zebra Mussel, Dreissena polymorpha: A Resource for Invasive Species Research.</title>
        <authorList>
            <person name="McCartney M.A."/>
            <person name="Auch B."/>
            <person name="Kono T."/>
            <person name="Mallez S."/>
            <person name="Zhang Y."/>
            <person name="Obille A."/>
            <person name="Becker A."/>
            <person name="Abrahante J.E."/>
            <person name="Garbe J."/>
            <person name="Badalamenti J.P."/>
            <person name="Herman A."/>
            <person name="Mangelson H."/>
            <person name="Liachko I."/>
            <person name="Sullivan S."/>
            <person name="Sone E.D."/>
            <person name="Koren S."/>
            <person name="Silverstein K.A.T."/>
            <person name="Beckman K.B."/>
            <person name="Gohl D.M."/>
        </authorList>
    </citation>
    <scope>NUCLEOTIDE SEQUENCE</scope>
    <source>
        <strain evidence="1">Duluth1</strain>
        <tissue evidence="1">Whole animal</tissue>
    </source>
</reference>
<keyword evidence="2" id="KW-1185">Reference proteome</keyword>
<evidence type="ECO:0000313" key="2">
    <source>
        <dbReference type="Proteomes" id="UP000828390"/>
    </source>
</evidence>
<evidence type="ECO:0000313" key="1">
    <source>
        <dbReference type="EMBL" id="KAH3852390.1"/>
    </source>
</evidence>
<reference evidence="1" key="2">
    <citation type="submission" date="2020-11" db="EMBL/GenBank/DDBJ databases">
        <authorList>
            <person name="McCartney M.A."/>
            <person name="Auch B."/>
            <person name="Kono T."/>
            <person name="Mallez S."/>
            <person name="Becker A."/>
            <person name="Gohl D.M."/>
            <person name="Silverstein K.A.T."/>
            <person name="Koren S."/>
            <person name="Bechman K.B."/>
            <person name="Herman A."/>
            <person name="Abrahante J.E."/>
            <person name="Garbe J."/>
        </authorList>
    </citation>
    <scope>NUCLEOTIDE SEQUENCE</scope>
    <source>
        <strain evidence="1">Duluth1</strain>
        <tissue evidence="1">Whole animal</tissue>
    </source>
</reference>
<organism evidence="1 2">
    <name type="scientific">Dreissena polymorpha</name>
    <name type="common">Zebra mussel</name>
    <name type="synonym">Mytilus polymorpha</name>
    <dbReference type="NCBI Taxonomy" id="45954"/>
    <lineage>
        <taxon>Eukaryota</taxon>
        <taxon>Metazoa</taxon>
        <taxon>Spiralia</taxon>
        <taxon>Lophotrochozoa</taxon>
        <taxon>Mollusca</taxon>
        <taxon>Bivalvia</taxon>
        <taxon>Autobranchia</taxon>
        <taxon>Heteroconchia</taxon>
        <taxon>Euheterodonta</taxon>
        <taxon>Imparidentia</taxon>
        <taxon>Neoheterodontei</taxon>
        <taxon>Myida</taxon>
        <taxon>Dreissenoidea</taxon>
        <taxon>Dreissenidae</taxon>
        <taxon>Dreissena</taxon>
    </lineage>
</organism>